<keyword evidence="3" id="KW-1185">Reference proteome</keyword>
<gene>
    <name evidence="2" type="ORF">GFB47_06985</name>
</gene>
<protein>
    <submittedName>
        <fullName evidence="2">Prepilin peptidase</fullName>
    </submittedName>
</protein>
<dbReference type="Proteomes" id="UP000348942">
    <property type="component" value="Chromosome 1"/>
</dbReference>
<feature type="coiled-coil region" evidence="1">
    <location>
        <begin position="147"/>
        <end position="174"/>
    </location>
</feature>
<accession>A0A5Q0TE93</accession>
<dbReference type="RefSeq" id="WP_153447329.1">
    <property type="nucleotide sequence ID" value="NZ_CP045699.1"/>
</dbReference>
<name>A0A5Q0TE93_9VIBR</name>
<dbReference type="InterPro" id="IPR038338">
    <property type="entry name" value="PriC_sf"/>
</dbReference>
<organism evidence="2 3">
    <name type="scientific">Vibrio algicola</name>
    <dbReference type="NCBI Taxonomy" id="2662262"/>
    <lineage>
        <taxon>Bacteria</taxon>
        <taxon>Pseudomonadati</taxon>
        <taxon>Pseudomonadota</taxon>
        <taxon>Gammaproteobacteria</taxon>
        <taxon>Vibrionales</taxon>
        <taxon>Vibrionaceae</taxon>
        <taxon>Vibrio</taxon>
    </lineage>
</organism>
<sequence length="188" mass="21979">MSTFNDIASKLDQMSIQAASRDRQKGEHHQALFDEHLFRCRARLLVPCVAETRATYDTIIREQSAKRLTALRAEHLTQLLLSQLGAIQRELATQKIRNTEIKHSSHYRKPISELYQNLAQHQEWETRLQDLVRQKTAALNHTGQHNQTQAQQDLMTAEQRLARCKEAKLKIERQITYREKHNPSNDYV</sequence>
<dbReference type="AlphaFoldDB" id="A0A5Q0TE93"/>
<dbReference type="InterPro" id="IPR010890">
    <property type="entry name" value="PriC"/>
</dbReference>
<evidence type="ECO:0000256" key="1">
    <source>
        <dbReference type="SAM" id="Coils"/>
    </source>
</evidence>
<dbReference type="Pfam" id="PF07445">
    <property type="entry name" value="PriC"/>
    <property type="match status" value="1"/>
</dbReference>
<proteinExistence type="predicted"/>
<dbReference type="Gene3D" id="1.20.1270.340">
    <property type="match status" value="1"/>
</dbReference>
<keyword evidence="1" id="KW-0175">Coiled coil</keyword>
<reference evidence="2 3" key="1">
    <citation type="submission" date="2019-10" db="EMBL/GenBank/DDBJ databases">
        <title>Vibrio sp. nov., isolated from Coralline algae surface.</title>
        <authorList>
            <person name="Geng Y."/>
            <person name="Zhang X."/>
        </authorList>
    </citation>
    <scope>NUCLEOTIDE SEQUENCE [LARGE SCALE GENOMIC DNA]</scope>
    <source>
        <strain evidence="2 3">SM1977</strain>
    </source>
</reference>
<evidence type="ECO:0000313" key="2">
    <source>
        <dbReference type="EMBL" id="QGA65180.1"/>
    </source>
</evidence>
<evidence type="ECO:0000313" key="3">
    <source>
        <dbReference type="Proteomes" id="UP000348942"/>
    </source>
</evidence>
<dbReference type="EMBL" id="CP045699">
    <property type="protein sequence ID" value="QGA65180.1"/>
    <property type="molecule type" value="Genomic_DNA"/>
</dbReference>